<protein>
    <submittedName>
        <fullName evidence="9">Rhomboid family protein</fullName>
    </submittedName>
</protein>
<evidence type="ECO:0000256" key="3">
    <source>
        <dbReference type="ARBA" id="ARBA00022692"/>
    </source>
</evidence>
<dbReference type="GO" id="GO:0004252">
    <property type="term" value="F:serine-type endopeptidase activity"/>
    <property type="evidence" value="ECO:0007669"/>
    <property type="project" value="InterPro"/>
</dbReference>
<name>A0A328WNV6_9FLAO</name>
<evidence type="ECO:0000256" key="4">
    <source>
        <dbReference type="ARBA" id="ARBA00022801"/>
    </source>
</evidence>
<evidence type="ECO:0000259" key="8">
    <source>
        <dbReference type="Pfam" id="PF01694"/>
    </source>
</evidence>
<accession>A0A328WNV6</accession>
<evidence type="ECO:0000313" key="10">
    <source>
        <dbReference type="Proteomes" id="UP000249518"/>
    </source>
</evidence>
<keyword evidence="5 7" id="KW-1133">Transmembrane helix</keyword>
<comment type="subcellular location">
    <subcellularLocation>
        <location evidence="1">Membrane</location>
        <topology evidence="1">Multi-pass membrane protein</topology>
    </subcellularLocation>
</comment>
<feature type="domain" description="Peptidase S54 rhomboid" evidence="8">
    <location>
        <begin position="44"/>
        <end position="105"/>
    </location>
</feature>
<feature type="transmembrane region" description="Helical" evidence="7">
    <location>
        <begin position="188"/>
        <end position="211"/>
    </location>
</feature>
<evidence type="ECO:0000256" key="2">
    <source>
        <dbReference type="ARBA" id="ARBA00009045"/>
    </source>
</evidence>
<gene>
    <name evidence="9" type="ORF">B0I10_11453</name>
</gene>
<dbReference type="GO" id="GO:0016020">
    <property type="term" value="C:membrane"/>
    <property type="evidence" value="ECO:0007669"/>
    <property type="project" value="UniProtKB-SubCell"/>
</dbReference>
<dbReference type="Pfam" id="PF01694">
    <property type="entry name" value="Rhomboid"/>
    <property type="match status" value="2"/>
</dbReference>
<comment type="similarity">
    <text evidence="2">Belongs to the peptidase S54 family.</text>
</comment>
<feature type="transmembrane region" description="Helical" evidence="7">
    <location>
        <begin position="218"/>
        <end position="237"/>
    </location>
</feature>
<feature type="domain" description="Peptidase S54 rhomboid" evidence="8">
    <location>
        <begin position="177"/>
        <end position="262"/>
    </location>
</feature>
<dbReference type="SUPFAM" id="SSF144091">
    <property type="entry name" value="Rhomboid-like"/>
    <property type="match status" value="1"/>
</dbReference>
<dbReference type="RefSeq" id="WP_112086952.1">
    <property type="nucleotide sequence ID" value="NZ_QLSV01000014.1"/>
</dbReference>
<dbReference type="EMBL" id="QLSV01000014">
    <property type="protein sequence ID" value="RAR46836.1"/>
    <property type="molecule type" value="Genomic_DNA"/>
</dbReference>
<dbReference type="InterPro" id="IPR035952">
    <property type="entry name" value="Rhomboid-like_sf"/>
</dbReference>
<keyword evidence="4" id="KW-0378">Hydrolase</keyword>
<keyword evidence="3 7" id="KW-0812">Transmembrane</keyword>
<proteinExistence type="inferred from homology"/>
<dbReference type="OrthoDB" id="9807874at2"/>
<evidence type="ECO:0000256" key="7">
    <source>
        <dbReference type="SAM" id="Phobius"/>
    </source>
</evidence>
<dbReference type="Proteomes" id="UP000249518">
    <property type="component" value="Unassembled WGS sequence"/>
</dbReference>
<feature type="transmembrane region" description="Helical" evidence="7">
    <location>
        <begin position="243"/>
        <end position="262"/>
    </location>
</feature>
<sequence length="273" mass="30810">MMRMTETVKQLVIINVLFYIGANTIAPAANDLLAIHFPLSNEFGWWQPITHMFMHAEMPNLMHIFFNMFGLVMFGSALEHFWGWKKFLFFYISCGLGAALIHLGMEYYQFQKVLESAADLQLSSETIHQIINVPFREGNVYKGELLAENIKPILEPLGKYQLLNEENFKALFDASMIADGRAVGASGALYGILVAFAFMFPNAELMMIFIPIPIKAKYFVPVLVLGDLFMGISGNSIFGGGGIAHFAHVGGALTGFLMMWLWKKNQFNDKRWD</sequence>
<keyword evidence="10" id="KW-1185">Reference proteome</keyword>
<evidence type="ECO:0000256" key="6">
    <source>
        <dbReference type="ARBA" id="ARBA00023136"/>
    </source>
</evidence>
<feature type="transmembrane region" description="Helical" evidence="7">
    <location>
        <begin position="61"/>
        <end position="81"/>
    </location>
</feature>
<dbReference type="AlphaFoldDB" id="A0A328WNV6"/>
<dbReference type="PANTHER" id="PTHR43731">
    <property type="entry name" value="RHOMBOID PROTEASE"/>
    <property type="match status" value="1"/>
</dbReference>
<reference evidence="9 10" key="1">
    <citation type="submission" date="2018-06" db="EMBL/GenBank/DDBJ databases">
        <title>Genomic Encyclopedia of Type Strains, Phase III (KMG-III): the genomes of soil and plant-associated and newly described type strains.</title>
        <authorList>
            <person name="Whitman W."/>
        </authorList>
    </citation>
    <scope>NUCLEOTIDE SEQUENCE [LARGE SCALE GENOMIC DNA]</scope>
    <source>
        <strain evidence="9 10">CGMCC 1.12504</strain>
    </source>
</reference>
<feature type="transmembrane region" description="Helical" evidence="7">
    <location>
        <begin position="12"/>
        <end position="29"/>
    </location>
</feature>
<comment type="caution">
    <text evidence="9">The sequence shown here is derived from an EMBL/GenBank/DDBJ whole genome shotgun (WGS) entry which is preliminary data.</text>
</comment>
<evidence type="ECO:0000256" key="5">
    <source>
        <dbReference type="ARBA" id="ARBA00022989"/>
    </source>
</evidence>
<feature type="transmembrane region" description="Helical" evidence="7">
    <location>
        <begin position="88"/>
        <end position="105"/>
    </location>
</feature>
<evidence type="ECO:0000256" key="1">
    <source>
        <dbReference type="ARBA" id="ARBA00004141"/>
    </source>
</evidence>
<dbReference type="InterPro" id="IPR022764">
    <property type="entry name" value="Peptidase_S54_rhomboid_dom"/>
</dbReference>
<dbReference type="PANTHER" id="PTHR43731:SF14">
    <property type="entry name" value="PRESENILIN-ASSOCIATED RHOMBOID-LIKE PROTEIN, MITOCHONDRIAL"/>
    <property type="match status" value="1"/>
</dbReference>
<dbReference type="Gene3D" id="1.20.1540.10">
    <property type="entry name" value="Rhomboid-like"/>
    <property type="match status" value="1"/>
</dbReference>
<evidence type="ECO:0000313" key="9">
    <source>
        <dbReference type="EMBL" id="RAR46836.1"/>
    </source>
</evidence>
<keyword evidence="6 7" id="KW-0472">Membrane</keyword>
<dbReference type="InterPro" id="IPR050925">
    <property type="entry name" value="Rhomboid_protease_S54"/>
</dbReference>
<organism evidence="9 10">
    <name type="scientific">Flavobacterium lacus</name>
    <dbReference type="NCBI Taxonomy" id="1353778"/>
    <lineage>
        <taxon>Bacteria</taxon>
        <taxon>Pseudomonadati</taxon>
        <taxon>Bacteroidota</taxon>
        <taxon>Flavobacteriia</taxon>
        <taxon>Flavobacteriales</taxon>
        <taxon>Flavobacteriaceae</taxon>
        <taxon>Flavobacterium</taxon>
    </lineage>
</organism>